<keyword evidence="7" id="KW-0325">Glycoprotein</keyword>
<dbReference type="PROSITE" id="PS00079">
    <property type="entry name" value="MULTICOPPER_OXIDASE1"/>
    <property type="match status" value="2"/>
</dbReference>
<dbReference type="Pfam" id="PF07732">
    <property type="entry name" value="Cu-oxidase_3"/>
    <property type="match status" value="1"/>
</dbReference>
<dbReference type="EMBL" id="CDHN01000006">
    <property type="protein sequence ID" value="CEJ94329.1"/>
    <property type="molecule type" value="Genomic_DNA"/>
</dbReference>
<evidence type="ECO:0008006" key="14">
    <source>
        <dbReference type="Google" id="ProtNLM"/>
    </source>
</evidence>
<feature type="domain" description="Plastocyanin-like" evidence="11">
    <location>
        <begin position="32"/>
        <end position="144"/>
    </location>
</feature>
<dbReference type="InterPro" id="IPR008972">
    <property type="entry name" value="Cupredoxin"/>
</dbReference>
<protein>
    <recommendedName>
        <fullName evidence="14">Multicopper oxidase</fullName>
    </recommendedName>
</protein>
<feature type="domain" description="Plastocyanin-like" evidence="10">
    <location>
        <begin position="463"/>
        <end position="582"/>
    </location>
</feature>
<dbReference type="GO" id="GO:0016491">
    <property type="term" value="F:oxidoreductase activity"/>
    <property type="evidence" value="ECO:0007669"/>
    <property type="project" value="UniProtKB-KW"/>
</dbReference>
<gene>
    <name evidence="12" type="ORF">VHEMI09868</name>
</gene>
<dbReference type="Pfam" id="PF00394">
    <property type="entry name" value="Cu-oxidase"/>
    <property type="match status" value="1"/>
</dbReference>
<feature type="domain" description="Plastocyanin-like" evidence="9">
    <location>
        <begin position="299"/>
        <end position="378"/>
    </location>
</feature>
<dbReference type="SUPFAM" id="SSF49503">
    <property type="entry name" value="Cupredoxins"/>
    <property type="match status" value="3"/>
</dbReference>
<evidence type="ECO:0000256" key="7">
    <source>
        <dbReference type="ARBA" id="ARBA00023180"/>
    </source>
</evidence>
<accession>A0A0A1THD0</accession>
<keyword evidence="3 8" id="KW-0732">Signal</keyword>
<keyword evidence="6" id="KW-0186">Copper</keyword>
<dbReference type="GO" id="GO:0005507">
    <property type="term" value="F:copper ion binding"/>
    <property type="evidence" value="ECO:0007669"/>
    <property type="project" value="InterPro"/>
</dbReference>
<keyword evidence="2" id="KW-0479">Metal-binding</keyword>
<evidence type="ECO:0000313" key="12">
    <source>
        <dbReference type="EMBL" id="CEJ94329.1"/>
    </source>
</evidence>
<dbReference type="PROSITE" id="PS00080">
    <property type="entry name" value="MULTICOPPER_OXIDASE2"/>
    <property type="match status" value="1"/>
</dbReference>
<organism evidence="12 13">
    <name type="scientific">[Torrubiella] hemipterigena</name>
    <dbReference type="NCBI Taxonomy" id="1531966"/>
    <lineage>
        <taxon>Eukaryota</taxon>
        <taxon>Fungi</taxon>
        <taxon>Dikarya</taxon>
        <taxon>Ascomycota</taxon>
        <taxon>Pezizomycotina</taxon>
        <taxon>Sordariomycetes</taxon>
        <taxon>Hypocreomycetidae</taxon>
        <taxon>Hypocreales</taxon>
        <taxon>Clavicipitaceae</taxon>
        <taxon>Clavicipitaceae incertae sedis</taxon>
        <taxon>'Torrubiella' clade</taxon>
    </lineage>
</organism>
<proteinExistence type="inferred from homology"/>
<dbReference type="Pfam" id="PF07731">
    <property type="entry name" value="Cu-oxidase_2"/>
    <property type="match status" value="1"/>
</dbReference>
<dbReference type="HOGENOM" id="CLU_006504_5_0_1"/>
<keyword evidence="5" id="KW-0560">Oxidoreductase</keyword>
<comment type="similarity">
    <text evidence="1">Belongs to the multicopper oxidase family.</text>
</comment>
<reference evidence="12 13" key="1">
    <citation type="journal article" date="2015" name="Genome Announc.">
        <title>Draft Genome Sequence and Gene Annotation of the Entomopathogenic Fungus Verticillium hemipterigenum.</title>
        <authorList>
            <person name="Horn F."/>
            <person name="Habel A."/>
            <person name="Scharf D.H."/>
            <person name="Dworschak J."/>
            <person name="Brakhage A.A."/>
            <person name="Guthke R."/>
            <person name="Hertweck C."/>
            <person name="Linde J."/>
        </authorList>
    </citation>
    <scope>NUCLEOTIDE SEQUENCE [LARGE SCALE GENOMIC DNA]</scope>
</reference>
<dbReference type="STRING" id="1531966.A0A0A1THD0"/>
<dbReference type="CDD" id="cd13898">
    <property type="entry name" value="CuRO_3_Abr2_like"/>
    <property type="match status" value="1"/>
</dbReference>
<feature type="chain" id="PRO_5001979409" description="Multicopper oxidase" evidence="8">
    <location>
        <begin position="20"/>
        <end position="603"/>
    </location>
</feature>
<dbReference type="InterPro" id="IPR011707">
    <property type="entry name" value="Cu-oxidase-like_N"/>
</dbReference>
<evidence type="ECO:0000256" key="4">
    <source>
        <dbReference type="ARBA" id="ARBA00022737"/>
    </source>
</evidence>
<dbReference type="InterPro" id="IPR002355">
    <property type="entry name" value="Cu_oxidase_Cu_BS"/>
</dbReference>
<dbReference type="InterPro" id="IPR045087">
    <property type="entry name" value="Cu-oxidase_fam"/>
</dbReference>
<dbReference type="InterPro" id="IPR033138">
    <property type="entry name" value="Cu_oxidase_CS"/>
</dbReference>
<evidence type="ECO:0000256" key="5">
    <source>
        <dbReference type="ARBA" id="ARBA00023002"/>
    </source>
</evidence>
<evidence type="ECO:0000256" key="8">
    <source>
        <dbReference type="SAM" id="SignalP"/>
    </source>
</evidence>
<sequence>MHALFCALWFLFAAAQALSLPGYKFFDLDLTWQDNAPVGHARKMMLINGQSPGPVLRIDQDDWVTVRVRNLSPTNTSLHFHGVEMFGTPWSDGVPGVTQNAIAPGQVFTHRFRATQAGSYWYHSHIDDQIEDGLYGAVVIRPRPHDPKPFSKISADRYAIQAMEAAERNVKPLTIYDYMHITSKEKWQITPAAGIELPCYDAILFNGKGRIQCLPMDEMMSHLGPVQKADLALVPGSTLTDKGCFPPEVMAAFGGNIQSFNKSAIPDGLFSGCVPTYGELETFHTRYSPYQEHWVAMDIIGATNFAIGVFSIDEHDMWVYAMDGSYIEPQKVQTMTLANGERYSIMVKTHRAGQFKMRYAANSAPQTITGHAILHVHGANPSSLQASQPWTDIIGTKFTNTTCFDQDVAHPFPPEPIPESADDLFVLNMRIDGASYIWALNSTRLEPHAMESRKTPMLFAPDTTANNVTIMTRNGTWVDLILFSSVFPMPPHPIHKHGVKMYQIGAGPGPFKWKSVDEARKEIPDAFNLANPPKRDTFTSHPARKEVNWIAVRYFVNNMGSWLLHCHISNHMVGGMAMVILDGVDAWSDMDIPQEYYRALGEH</sequence>
<evidence type="ECO:0000259" key="10">
    <source>
        <dbReference type="Pfam" id="PF07731"/>
    </source>
</evidence>
<evidence type="ECO:0000313" key="13">
    <source>
        <dbReference type="Proteomes" id="UP000039046"/>
    </source>
</evidence>
<dbReference type="Gene3D" id="2.60.40.420">
    <property type="entry name" value="Cupredoxins - blue copper proteins"/>
    <property type="match status" value="3"/>
</dbReference>
<keyword evidence="4" id="KW-0677">Repeat</keyword>
<dbReference type="PANTHER" id="PTHR11709">
    <property type="entry name" value="MULTI-COPPER OXIDASE"/>
    <property type="match status" value="1"/>
</dbReference>
<evidence type="ECO:0000256" key="1">
    <source>
        <dbReference type="ARBA" id="ARBA00010609"/>
    </source>
</evidence>
<evidence type="ECO:0000256" key="3">
    <source>
        <dbReference type="ARBA" id="ARBA00022729"/>
    </source>
</evidence>
<dbReference type="CDD" id="cd13876">
    <property type="entry name" value="CuRO_2_Abr2_like"/>
    <property type="match status" value="1"/>
</dbReference>
<dbReference type="OrthoDB" id="2121828at2759"/>
<evidence type="ECO:0000256" key="2">
    <source>
        <dbReference type="ARBA" id="ARBA00022723"/>
    </source>
</evidence>
<dbReference type="CDD" id="cd13850">
    <property type="entry name" value="CuRO_1_Abr2_like"/>
    <property type="match status" value="1"/>
</dbReference>
<evidence type="ECO:0000259" key="9">
    <source>
        <dbReference type="Pfam" id="PF00394"/>
    </source>
</evidence>
<dbReference type="Proteomes" id="UP000039046">
    <property type="component" value="Unassembled WGS sequence"/>
</dbReference>
<name>A0A0A1THD0_9HYPO</name>
<evidence type="ECO:0000259" key="11">
    <source>
        <dbReference type="Pfam" id="PF07732"/>
    </source>
</evidence>
<dbReference type="AlphaFoldDB" id="A0A0A1THD0"/>
<dbReference type="PANTHER" id="PTHR11709:SF488">
    <property type="entry name" value="LACCASE-RELATED"/>
    <property type="match status" value="1"/>
</dbReference>
<keyword evidence="13" id="KW-1185">Reference proteome</keyword>
<feature type="signal peptide" evidence="8">
    <location>
        <begin position="1"/>
        <end position="19"/>
    </location>
</feature>
<dbReference type="InterPro" id="IPR001117">
    <property type="entry name" value="Cu-oxidase_2nd"/>
</dbReference>
<evidence type="ECO:0000256" key="6">
    <source>
        <dbReference type="ARBA" id="ARBA00023008"/>
    </source>
</evidence>
<dbReference type="InterPro" id="IPR011706">
    <property type="entry name" value="Cu-oxidase_C"/>
</dbReference>